<gene>
    <name evidence="1" type="ORF">SAMD00020551_3124</name>
</gene>
<proteinExistence type="predicted"/>
<dbReference type="Proteomes" id="UP000031014">
    <property type="component" value="Unassembled WGS sequence"/>
</dbReference>
<organism evidence="1 2">
    <name type="scientific">Mesobacillus selenatarsenatis (strain DSM 18680 / JCM 14380 / FERM P-15431 / SF-1)</name>
    <dbReference type="NCBI Taxonomy" id="1321606"/>
    <lineage>
        <taxon>Bacteria</taxon>
        <taxon>Bacillati</taxon>
        <taxon>Bacillota</taxon>
        <taxon>Bacilli</taxon>
        <taxon>Bacillales</taxon>
        <taxon>Bacillaceae</taxon>
        <taxon>Mesobacillus</taxon>
    </lineage>
</organism>
<dbReference type="EMBL" id="BASE01000071">
    <property type="protein sequence ID" value="GAM14968.1"/>
    <property type="molecule type" value="Genomic_DNA"/>
</dbReference>
<reference evidence="1 2" key="1">
    <citation type="submission" date="2013-06" db="EMBL/GenBank/DDBJ databases">
        <title>Whole genome shotgun sequence of Bacillus selenatarsenatis SF-1.</title>
        <authorList>
            <person name="Kuroda M."/>
            <person name="Sei K."/>
            <person name="Yamashita M."/>
            <person name="Ike M."/>
        </authorList>
    </citation>
    <scope>NUCLEOTIDE SEQUENCE [LARGE SCALE GENOMIC DNA]</scope>
    <source>
        <strain evidence="1 2">SF-1</strain>
    </source>
</reference>
<evidence type="ECO:0000313" key="2">
    <source>
        <dbReference type="Proteomes" id="UP000031014"/>
    </source>
</evidence>
<name>A0A0A8X4Y3_MESS1</name>
<comment type="caution">
    <text evidence="1">The sequence shown here is derived from an EMBL/GenBank/DDBJ whole genome shotgun (WGS) entry which is preliminary data.</text>
</comment>
<protein>
    <submittedName>
        <fullName evidence="1">Uncharacterized protein</fullName>
    </submittedName>
</protein>
<evidence type="ECO:0000313" key="1">
    <source>
        <dbReference type="EMBL" id="GAM14968.1"/>
    </source>
</evidence>
<keyword evidence="2" id="KW-1185">Reference proteome</keyword>
<dbReference type="AlphaFoldDB" id="A0A0A8X4Y3"/>
<sequence>MKVGGDLDCIKVTRTGEVLAKANQKLRIQSSAINKKMAPEYSGTIY</sequence>
<dbReference type="STRING" id="1321606.SAMD00020551_3124"/>
<accession>A0A0A8X4Y3</accession>